<protein>
    <submittedName>
        <fullName evidence="1">Uncharacterized protein</fullName>
    </submittedName>
</protein>
<comment type="caution">
    <text evidence="1">The sequence shown here is derived from an EMBL/GenBank/DDBJ whole genome shotgun (WGS) entry which is preliminary data.</text>
</comment>
<dbReference type="Proteomes" id="UP001596380">
    <property type="component" value="Unassembled WGS sequence"/>
</dbReference>
<organism evidence="1 2">
    <name type="scientific">Actinomadura yumaensis</name>
    <dbReference type="NCBI Taxonomy" id="111807"/>
    <lineage>
        <taxon>Bacteria</taxon>
        <taxon>Bacillati</taxon>
        <taxon>Actinomycetota</taxon>
        <taxon>Actinomycetes</taxon>
        <taxon>Streptosporangiales</taxon>
        <taxon>Thermomonosporaceae</taxon>
        <taxon>Actinomadura</taxon>
    </lineage>
</organism>
<reference evidence="2" key="1">
    <citation type="journal article" date="2019" name="Int. J. Syst. Evol. Microbiol.">
        <title>The Global Catalogue of Microorganisms (GCM) 10K type strain sequencing project: providing services to taxonomists for standard genome sequencing and annotation.</title>
        <authorList>
            <consortium name="The Broad Institute Genomics Platform"/>
            <consortium name="The Broad Institute Genome Sequencing Center for Infectious Disease"/>
            <person name="Wu L."/>
            <person name="Ma J."/>
        </authorList>
    </citation>
    <scope>NUCLEOTIDE SEQUENCE [LARGE SCALE GENOMIC DNA]</scope>
    <source>
        <strain evidence="2">JCM 3369</strain>
    </source>
</reference>
<accession>A0ABW2CMW5</accession>
<evidence type="ECO:0000313" key="1">
    <source>
        <dbReference type="EMBL" id="MFC6881991.1"/>
    </source>
</evidence>
<name>A0ABW2CMW5_9ACTN</name>
<proteinExistence type="predicted"/>
<dbReference type="EMBL" id="JBHSXS010000011">
    <property type="protein sequence ID" value="MFC6881991.1"/>
    <property type="molecule type" value="Genomic_DNA"/>
</dbReference>
<sequence length="72" mass="7683">MTTVLGGKIIGDNMRTPQAAAAGVGGRGPTGRVPDAYKACLRNLPDALDFEFLLTRRGVARGRDADARRRVD</sequence>
<dbReference type="RefSeq" id="WP_160825145.1">
    <property type="nucleotide sequence ID" value="NZ_JBHSXE010000001.1"/>
</dbReference>
<evidence type="ECO:0000313" key="2">
    <source>
        <dbReference type="Proteomes" id="UP001596380"/>
    </source>
</evidence>
<keyword evidence="2" id="KW-1185">Reference proteome</keyword>
<gene>
    <name evidence="1" type="ORF">ACFQKB_19720</name>
</gene>